<feature type="region of interest" description="Disordered" evidence="1">
    <location>
        <begin position="69"/>
        <end position="147"/>
    </location>
</feature>
<feature type="transmembrane region" description="Helical" evidence="2">
    <location>
        <begin position="251"/>
        <end position="274"/>
    </location>
</feature>
<keyword evidence="2" id="KW-0812">Transmembrane</keyword>
<sequence length="825" mass="92496">MLAELSQLKTVNSDHLSLTAASRPQLSHQDSQQSIAASDDYFSASSGQSSDKSNDSKVTVVRYATPQSQLPSHSFSTQHSQAHLAHTQSSDSSRDRPAAGPTMARSGTSNSVRFGQNQVTEISPRRHQIQDPRREISATTPGVDDSPYLHFAIDQLTRDEEVQGLARHGSVASNEYPVERVIADENLGYYHRTGPTTVEIRKPASRNGDAQKPQEQQEKQHTKAVFVTVDPETTDLLHPSLDFVPLVLRSWALGLFVFLILWMVAALAVCNVWSQRHSGIWDWAGVGGSRYFVVQYLPQLLAGLIVLWNLVIQAAIYRVMPFSIMASERQKTGTLQNLSVLSRNHLIPDFSYFQYGEPLVAIGLITIWIANFFTIPLISCFFQAKSYAVDDQDIWRWTTTQSVGWVLVAIYGLLIVGLALVLSRFFRSWTGLLWDPVSLADIVPMIQRSNILRDFDGTETAPSVRDVLTARVLRLGYWRLMDKEDVFYGIGEEYAVAETPAPTSPVRRSENRVVERSAVMQDLEQQSILRNESFERTLHSPFVRFRWTVWFLRDISIIVWILIMIALFIAFVAVSFVKEAIPDGFLPLLPTLASSKGFSASNFLFSFIPGLIGNILFLAWQPIDVYMRALQPFASMSTPEGAWAEHSLLLSYPACLPVEVTFLAVVARHYKVAFISLMSLLSLTLPILGGGVFIALWYPSQSQVRIASDLPAFYALVAFCGLYALSYLAIWPRRHRYLPHDISTLADLISFFHQSPLLSDDVLREPRTKTDLITRLVVTPPHDRTVPLYGFGVYRGLDQCDHLGIDRLTRKGRADMLITTGGLKA</sequence>
<evidence type="ECO:0000256" key="2">
    <source>
        <dbReference type="SAM" id="Phobius"/>
    </source>
</evidence>
<protein>
    <recommendedName>
        <fullName evidence="5">Phosphoribosylaminoimidazole-succinocarboxamide synthase</fullName>
    </recommendedName>
</protein>
<dbReference type="GeneID" id="55998460"/>
<keyword evidence="4" id="KW-1185">Reference proteome</keyword>
<feature type="compositionally biased region" description="Polar residues" evidence="1">
    <location>
        <begin position="105"/>
        <end position="121"/>
    </location>
</feature>
<feature type="transmembrane region" description="Helical" evidence="2">
    <location>
        <begin position="359"/>
        <end position="384"/>
    </location>
</feature>
<evidence type="ECO:0008006" key="5">
    <source>
        <dbReference type="Google" id="ProtNLM"/>
    </source>
</evidence>
<keyword evidence="2" id="KW-1133">Transmembrane helix</keyword>
<evidence type="ECO:0000313" key="4">
    <source>
        <dbReference type="Proteomes" id="UP000509510"/>
    </source>
</evidence>
<dbReference type="PANTHER" id="PTHR37544:SF1">
    <property type="entry name" value="PHOSPHORIBOSYLAMINOIMIDAZOLE-SUCCINOCARBOXAMIDE SYNTHASE"/>
    <property type="match status" value="1"/>
</dbReference>
<dbReference type="Pfam" id="PF11915">
    <property type="entry name" value="DUF3433"/>
    <property type="match status" value="2"/>
</dbReference>
<feature type="transmembrane region" description="Helical" evidence="2">
    <location>
        <begin position="597"/>
        <end position="620"/>
    </location>
</feature>
<dbReference type="OrthoDB" id="3057599at2759"/>
<dbReference type="KEGG" id="trg:TRUGW13939_10981"/>
<organism evidence="3 4">
    <name type="scientific">Talaromyces rugulosus</name>
    <name type="common">Penicillium rugulosum</name>
    <dbReference type="NCBI Taxonomy" id="121627"/>
    <lineage>
        <taxon>Eukaryota</taxon>
        <taxon>Fungi</taxon>
        <taxon>Dikarya</taxon>
        <taxon>Ascomycota</taxon>
        <taxon>Pezizomycotina</taxon>
        <taxon>Eurotiomycetes</taxon>
        <taxon>Eurotiomycetidae</taxon>
        <taxon>Eurotiales</taxon>
        <taxon>Trichocomaceae</taxon>
        <taxon>Talaromyces</taxon>
        <taxon>Talaromyces sect. Islandici</taxon>
    </lineage>
</organism>
<evidence type="ECO:0000256" key="1">
    <source>
        <dbReference type="SAM" id="MobiDB-lite"/>
    </source>
</evidence>
<reference evidence="4" key="1">
    <citation type="submission" date="2020-06" db="EMBL/GenBank/DDBJ databases">
        <title>A chromosome-scale genome assembly of Talaromyces rugulosus W13939.</title>
        <authorList>
            <person name="Wang B."/>
            <person name="Guo L."/>
            <person name="Ye K."/>
            <person name="Wang L."/>
        </authorList>
    </citation>
    <scope>NUCLEOTIDE SEQUENCE [LARGE SCALE GENOMIC DNA]</scope>
    <source>
        <strain evidence="4">W13939</strain>
    </source>
</reference>
<feature type="transmembrane region" description="Helical" evidence="2">
    <location>
        <begin position="300"/>
        <end position="320"/>
    </location>
</feature>
<dbReference type="EMBL" id="CP055903">
    <property type="protein sequence ID" value="QKX63810.1"/>
    <property type="molecule type" value="Genomic_DNA"/>
</dbReference>
<feature type="transmembrane region" description="Helical" evidence="2">
    <location>
        <begin position="404"/>
        <end position="422"/>
    </location>
</feature>
<dbReference type="Proteomes" id="UP000509510">
    <property type="component" value="Chromosome VI"/>
</dbReference>
<feature type="region of interest" description="Disordered" evidence="1">
    <location>
        <begin position="198"/>
        <end position="222"/>
    </location>
</feature>
<feature type="transmembrane region" description="Helical" evidence="2">
    <location>
        <begin position="555"/>
        <end position="577"/>
    </location>
</feature>
<feature type="transmembrane region" description="Helical" evidence="2">
    <location>
        <begin position="672"/>
        <end position="698"/>
    </location>
</feature>
<name>A0A7H8RBJ0_TALRU</name>
<dbReference type="RefSeq" id="XP_035349984.1">
    <property type="nucleotide sequence ID" value="XM_035494091.1"/>
</dbReference>
<feature type="transmembrane region" description="Helical" evidence="2">
    <location>
        <begin position="710"/>
        <end position="730"/>
    </location>
</feature>
<dbReference type="AlphaFoldDB" id="A0A7H8RBJ0"/>
<proteinExistence type="predicted"/>
<evidence type="ECO:0000313" key="3">
    <source>
        <dbReference type="EMBL" id="QKX63810.1"/>
    </source>
</evidence>
<accession>A0A7H8RBJ0</accession>
<feature type="compositionally biased region" description="Polar residues" evidence="1">
    <location>
        <begin position="21"/>
        <end position="36"/>
    </location>
</feature>
<feature type="compositionally biased region" description="Polar residues" evidence="1">
    <location>
        <begin position="69"/>
        <end position="91"/>
    </location>
</feature>
<keyword evidence="2" id="KW-0472">Membrane</keyword>
<dbReference type="PANTHER" id="PTHR37544">
    <property type="entry name" value="SPRAY-RELATED"/>
    <property type="match status" value="1"/>
</dbReference>
<dbReference type="InterPro" id="IPR021840">
    <property type="entry name" value="DUF3433"/>
</dbReference>
<gene>
    <name evidence="3" type="ORF">TRUGW13939_10981</name>
</gene>
<feature type="region of interest" description="Disordered" evidence="1">
    <location>
        <begin position="21"/>
        <end position="56"/>
    </location>
</feature>